<accession>A0ABC8X1E0</accession>
<organism evidence="3 4">
    <name type="scientific">Urochloa decumbens</name>
    <dbReference type="NCBI Taxonomy" id="240449"/>
    <lineage>
        <taxon>Eukaryota</taxon>
        <taxon>Viridiplantae</taxon>
        <taxon>Streptophyta</taxon>
        <taxon>Embryophyta</taxon>
        <taxon>Tracheophyta</taxon>
        <taxon>Spermatophyta</taxon>
        <taxon>Magnoliopsida</taxon>
        <taxon>Liliopsida</taxon>
        <taxon>Poales</taxon>
        <taxon>Poaceae</taxon>
        <taxon>PACMAD clade</taxon>
        <taxon>Panicoideae</taxon>
        <taxon>Panicodae</taxon>
        <taxon>Paniceae</taxon>
        <taxon>Melinidinae</taxon>
        <taxon>Urochloa</taxon>
    </lineage>
</organism>
<keyword evidence="4" id="KW-1185">Reference proteome</keyword>
<feature type="compositionally biased region" description="Polar residues" evidence="1">
    <location>
        <begin position="69"/>
        <end position="78"/>
    </location>
</feature>
<name>A0ABC8X1E0_9POAL</name>
<evidence type="ECO:0000256" key="1">
    <source>
        <dbReference type="SAM" id="MobiDB-lite"/>
    </source>
</evidence>
<feature type="chain" id="PRO_5044896533" evidence="2">
    <location>
        <begin position="32"/>
        <end position="84"/>
    </location>
</feature>
<feature type="region of interest" description="Disordered" evidence="1">
    <location>
        <begin position="61"/>
        <end position="84"/>
    </location>
</feature>
<evidence type="ECO:0000313" key="4">
    <source>
        <dbReference type="Proteomes" id="UP001497457"/>
    </source>
</evidence>
<keyword evidence="2" id="KW-0732">Signal</keyword>
<sequence length="84" mass="8456">MGVGVGARPSSWTRVCALLLVTLALAAAGMSAHVARTGPWGGARGHSVRDGAARRSLLSKAGPSCCTHDPNTPGSSCCPQPFTP</sequence>
<evidence type="ECO:0000256" key="2">
    <source>
        <dbReference type="SAM" id="SignalP"/>
    </source>
</evidence>
<gene>
    <name evidence="3" type="ORF">URODEC1_LOCUS19328</name>
</gene>
<proteinExistence type="predicted"/>
<reference evidence="3" key="1">
    <citation type="submission" date="2024-10" db="EMBL/GenBank/DDBJ databases">
        <authorList>
            <person name="Ryan C."/>
        </authorList>
    </citation>
    <scope>NUCLEOTIDE SEQUENCE [LARGE SCALE GENOMIC DNA]</scope>
</reference>
<feature type="signal peptide" evidence="2">
    <location>
        <begin position="1"/>
        <end position="31"/>
    </location>
</feature>
<protein>
    <submittedName>
        <fullName evidence="3">Uncharacterized protein</fullName>
    </submittedName>
</protein>
<dbReference type="EMBL" id="OZ075123">
    <property type="protein sequence ID" value="CAL4918708.1"/>
    <property type="molecule type" value="Genomic_DNA"/>
</dbReference>
<dbReference type="AlphaFoldDB" id="A0ABC8X1E0"/>
<evidence type="ECO:0000313" key="3">
    <source>
        <dbReference type="EMBL" id="CAL4918708.1"/>
    </source>
</evidence>
<dbReference type="Proteomes" id="UP001497457">
    <property type="component" value="Chromosome 13rd"/>
</dbReference>